<feature type="compositionally biased region" description="Basic residues" evidence="2">
    <location>
        <begin position="17"/>
        <end position="26"/>
    </location>
</feature>
<dbReference type="SUPFAM" id="SSF56349">
    <property type="entry name" value="DNA breaking-rejoining enzymes"/>
    <property type="match status" value="1"/>
</dbReference>
<dbReference type="PROSITE" id="PS51898">
    <property type="entry name" value="TYR_RECOMBINASE"/>
    <property type="match status" value="1"/>
</dbReference>
<dbReference type="InterPro" id="IPR013762">
    <property type="entry name" value="Integrase-like_cat_sf"/>
</dbReference>
<dbReference type="InterPro" id="IPR011010">
    <property type="entry name" value="DNA_brk_join_enz"/>
</dbReference>
<accession>A0A1K0FFR6</accession>
<evidence type="ECO:0000256" key="1">
    <source>
        <dbReference type="ARBA" id="ARBA00023172"/>
    </source>
</evidence>
<dbReference type="EMBL" id="MEIA01000288">
    <property type="protein sequence ID" value="OJF11681.1"/>
    <property type="molecule type" value="Genomic_DNA"/>
</dbReference>
<dbReference type="Gene3D" id="1.10.443.10">
    <property type="entry name" value="Intergrase catalytic core"/>
    <property type="match status" value="1"/>
</dbReference>
<evidence type="ECO:0000256" key="2">
    <source>
        <dbReference type="SAM" id="MobiDB-lite"/>
    </source>
</evidence>
<reference evidence="4 5" key="1">
    <citation type="submission" date="2016-09" db="EMBL/GenBank/DDBJ databases">
        <title>Couchioplanes caeruleus draft genome sequence.</title>
        <authorList>
            <person name="Sheehan J."/>
            <person name="Caffrey P."/>
        </authorList>
    </citation>
    <scope>NUCLEOTIDE SEQUENCE [LARGE SCALE GENOMIC DNA]</scope>
    <source>
        <strain evidence="4 5">DSM 43634</strain>
    </source>
</reference>
<evidence type="ECO:0000259" key="3">
    <source>
        <dbReference type="PROSITE" id="PS51898"/>
    </source>
</evidence>
<organism evidence="4 5">
    <name type="scientific">Couchioplanes caeruleus subsp. caeruleus</name>
    <dbReference type="NCBI Taxonomy" id="56427"/>
    <lineage>
        <taxon>Bacteria</taxon>
        <taxon>Bacillati</taxon>
        <taxon>Actinomycetota</taxon>
        <taxon>Actinomycetes</taxon>
        <taxon>Micromonosporales</taxon>
        <taxon>Micromonosporaceae</taxon>
        <taxon>Couchioplanes</taxon>
    </lineage>
</organism>
<feature type="domain" description="Tyr recombinase" evidence="3">
    <location>
        <begin position="1"/>
        <end position="85"/>
    </location>
</feature>
<proteinExistence type="predicted"/>
<evidence type="ECO:0000313" key="5">
    <source>
        <dbReference type="Proteomes" id="UP000182486"/>
    </source>
</evidence>
<feature type="region of interest" description="Disordered" evidence="2">
    <location>
        <begin position="1"/>
        <end position="48"/>
    </location>
</feature>
<dbReference type="InterPro" id="IPR002104">
    <property type="entry name" value="Integrase_catalytic"/>
</dbReference>
<name>A0A1K0FFR6_9ACTN</name>
<dbReference type="Proteomes" id="UP000182486">
    <property type="component" value="Unassembled WGS sequence"/>
</dbReference>
<protein>
    <recommendedName>
        <fullName evidence="3">Tyr recombinase domain-containing protein</fullName>
    </recommendedName>
</protein>
<keyword evidence="5" id="KW-1185">Reference proteome</keyword>
<dbReference type="AlphaFoldDB" id="A0A1K0FFR6"/>
<dbReference type="GO" id="GO:0003677">
    <property type="term" value="F:DNA binding"/>
    <property type="evidence" value="ECO:0007669"/>
    <property type="project" value="InterPro"/>
</dbReference>
<comment type="caution">
    <text evidence="4">The sequence shown here is derived from an EMBL/GenBank/DDBJ whole genome shotgun (WGS) entry which is preliminary data.</text>
</comment>
<evidence type="ECO:0000313" key="4">
    <source>
        <dbReference type="EMBL" id="OJF11681.1"/>
    </source>
</evidence>
<dbReference type="Pfam" id="PF00589">
    <property type="entry name" value="Phage_integrase"/>
    <property type="match status" value="1"/>
</dbReference>
<dbReference type="GO" id="GO:0015074">
    <property type="term" value="P:DNA integration"/>
    <property type="evidence" value="ECO:0007669"/>
    <property type="project" value="InterPro"/>
</dbReference>
<sequence length="85" mass="9473">MARLVDMADRGQAPRPRGTRVTRAWHRTGPTDAIPHAGHRTAPGDTMMSPHVLRHTFATLSRDAGSRLEDIQDALDHADPRTTRR</sequence>
<gene>
    <name evidence="4" type="ORF">BG844_24905</name>
</gene>
<keyword evidence="1" id="KW-0233">DNA recombination</keyword>
<dbReference type="GO" id="GO:0006310">
    <property type="term" value="P:DNA recombination"/>
    <property type="evidence" value="ECO:0007669"/>
    <property type="project" value="UniProtKB-KW"/>
</dbReference>